<dbReference type="PANTHER" id="PTHR13335">
    <property type="entry name" value="TARGET OF RAPAMYCIN COMPLEX 2 SUBUNIT MAPKAP1"/>
    <property type="match status" value="1"/>
</dbReference>
<dbReference type="InterPro" id="IPR008828">
    <property type="entry name" value="Sin1/Avo1"/>
</dbReference>
<dbReference type="InterPro" id="IPR011993">
    <property type="entry name" value="PH-like_dom_sf"/>
</dbReference>
<dbReference type="PANTHER" id="PTHR13335:SF1">
    <property type="entry name" value="TARGET OF RAPAMYCIN COMPLEX 2 SUBUNIT MAPKAP1"/>
    <property type="match status" value="1"/>
</dbReference>
<dbReference type="Proteomes" id="UP000283269">
    <property type="component" value="Unassembled WGS sequence"/>
</dbReference>
<dbReference type="OrthoDB" id="241990at2759"/>
<comment type="caution">
    <text evidence="5">The sequence shown here is derived from an EMBL/GenBank/DDBJ whole genome shotgun (WGS) entry which is preliminary data.</text>
</comment>
<dbReference type="GO" id="GO:0005886">
    <property type="term" value="C:plasma membrane"/>
    <property type="evidence" value="ECO:0007669"/>
    <property type="project" value="TreeGrafter"/>
</dbReference>
<organism evidence="5 6">
    <name type="scientific">Psilocybe cyanescens</name>
    <dbReference type="NCBI Taxonomy" id="93625"/>
    <lineage>
        <taxon>Eukaryota</taxon>
        <taxon>Fungi</taxon>
        <taxon>Dikarya</taxon>
        <taxon>Basidiomycota</taxon>
        <taxon>Agaricomycotina</taxon>
        <taxon>Agaricomycetes</taxon>
        <taxon>Agaricomycetidae</taxon>
        <taxon>Agaricales</taxon>
        <taxon>Agaricineae</taxon>
        <taxon>Strophariaceae</taxon>
        <taxon>Psilocybe</taxon>
    </lineage>
</organism>
<sequence length="814" mass="88827">MNSSSFLIHSLRLSYLRDVDDPYGPRIISLDPSYQSNPYILAASLADSERWPELALPASPNLSEDEQERPLGLPGARLKHTQTIMGGRTGGLGMRVSAKRASTSKRMSLTPQQVDMKNFVSGGAPVQEALSETVPIVKTLTQSDPGGESWIKIEDSDGENSPEPTVQIHQATAPEEVPVAKVVQFIPKFKGAAEMEARRRVRMAARRGPGGAMAREPPPKNLSFDTSSEDEGEVPVIIEDSSDDEVGAKAAESMDEGDEFDPVFAASRVPPTSDSASDGNSVFSSGVNSNPSTSVPISSSQINNRLRPRLSPVSENAGRRQRRPEGAVTTSRTRGDSTSTTSVHAPSPSGQLSSFDSMFARKKVAPLKPLKSSLTSMLASSGSSSNPFSEMYASISGRGESASTNVQVYFPHAKQPRGRAMDLNVKRDATVEEVIGFALWSYWEEGWLPKLDEGLNEDDPKWLTKLSAVGWILRIAEDDGEVDDDFPPPDRMGKVVKFNADAYAVLEATPTQTQQNQVLESKIQRRPSRTSAPRKPEKLNVPNAPSTVPASAAYGSTLGSVLSTSMGPSQSHGPQIFLRIRVADHADVVHISSTIEVSAGMYLQEALEMVCRKRKIENPSEYALLLADKSIIIPLDRTVASLQGKTELLLVKRSMLPFMSAVPLRGVGRTTDPNGMLFLFPILLQNFIQKYTIYRKVPMLVTRQERTLAIDGVYIHIMPSTNKARAVFDSGKTSSYHIKSIADCQQSTKTSSIFKIILNRGAGNKRYDFEAESPKLAGMYTCSETEIVQNIKNLKAAVERSGTISKQRRSRQIV</sequence>
<feature type="domain" description="SIN1-type PH" evidence="4">
    <location>
        <begin position="689"/>
        <end position="794"/>
    </location>
</feature>
<accession>A0A409XID1</accession>
<dbReference type="Gene3D" id="2.30.29.30">
    <property type="entry name" value="Pleckstrin-homology domain (PH domain)/Phosphotyrosine-binding domain (PTB)"/>
    <property type="match status" value="1"/>
</dbReference>
<feature type="compositionally biased region" description="Low complexity" evidence="2">
    <location>
        <begin position="277"/>
        <end position="300"/>
    </location>
</feature>
<dbReference type="InterPro" id="IPR031567">
    <property type="entry name" value="CRIM_dom"/>
</dbReference>
<gene>
    <name evidence="5" type="ORF">CVT25_015813</name>
</gene>
<dbReference type="GO" id="GO:0005546">
    <property type="term" value="F:phosphatidylinositol-4,5-bisphosphate binding"/>
    <property type="evidence" value="ECO:0007669"/>
    <property type="project" value="TreeGrafter"/>
</dbReference>
<dbReference type="FunCoup" id="A0A409XID1">
    <property type="interactions" value="12"/>
</dbReference>
<feature type="compositionally biased region" description="Low complexity" evidence="2">
    <location>
        <begin position="329"/>
        <end position="342"/>
    </location>
</feature>
<evidence type="ECO:0000313" key="6">
    <source>
        <dbReference type="Proteomes" id="UP000283269"/>
    </source>
</evidence>
<comment type="similarity">
    <text evidence="1">Belongs to the SIN1 family.</text>
</comment>
<evidence type="ECO:0000313" key="5">
    <source>
        <dbReference type="EMBL" id="PPQ90523.1"/>
    </source>
</evidence>
<dbReference type="InParanoid" id="A0A409XID1"/>
<evidence type="ECO:0000259" key="3">
    <source>
        <dbReference type="Pfam" id="PF16978"/>
    </source>
</evidence>
<dbReference type="AlphaFoldDB" id="A0A409XID1"/>
<reference evidence="5 6" key="1">
    <citation type="journal article" date="2018" name="Evol. Lett.">
        <title>Horizontal gene cluster transfer increased hallucinogenic mushroom diversity.</title>
        <authorList>
            <person name="Reynolds H.T."/>
            <person name="Vijayakumar V."/>
            <person name="Gluck-Thaler E."/>
            <person name="Korotkin H.B."/>
            <person name="Matheny P.B."/>
            <person name="Slot J.C."/>
        </authorList>
    </citation>
    <scope>NUCLEOTIDE SEQUENCE [LARGE SCALE GENOMIC DNA]</scope>
    <source>
        <strain evidence="5 6">2631</strain>
    </source>
</reference>
<name>A0A409XID1_PSICY</name>
<keyword evidence="6" id="KW-1185">Reference proteome</keyword>
<dbReference type="Pfam" id="PF16978">
    <property type="entry name" value="CRIM"/>
    <property type="match status" value="1"/>
</dbReference>
<feature type="region of interest" description="Disordered" evidence="2">
    <location>
        <begin position="511"/>
        <end position="546"/>
    </location>
</feature>
<dbReference type="GO" id="GO:0005737">
    <property type="term" value="C:cytoplasm"/>
    <property type="evidence" value="ECO:0007669"/>
    <property type="project" value="TreeGrafter"/>
</dbReference>
<proteinExistence type="inferred from homology"/>
<feature type="domain" description="CRIM" evidence="3">
    <location>
        <begin position="371"/>
        <end position="517"/>
    </location>
</feature>
<evidence type="ECO:0000256" key="1">
    <source>
        <dbReference type="ARBA" id="ARBA00009407"/>
    </source>
</evidence>
<dbReference type="GO" id="GO:0031932">
    <property type="term" value="C:TORC2 complex"/>
    <property type="evidence" value="ECO:0007669"/>
    <property type="project" value="InterPro"/>
</dbReference>
<feature type="region of interest" description="Disordered" evidence="2">
    <location>
        <begin position="206"/>
        <end position="354"/>
    </location>
</feature>
<dbReference type="InterPro" id="IPR031313">
    <property type="entry name" value="Sin1_PH_dom"/>
</dbReference>
<evidence type="ECO:0000259" key="4">
    <source>
        <dbReference type="Pfam" id="PF16979"/>
    </source>
</evidence>
<protein>
    <submittedName>
        <fullName evidence="5">Uncharacterized protein</fullName>
    </submittedName>
</protein>
<dbReference type="STRING" id="93625.A0A409XID1"/>
<dbReference type="Pfam" id="PF16979">
    <property type="entry name" value="SIN1_PH"/>
    <property type="match status" value="1"/>
</dbReference>
<dbReference type="EMBL" id="NHYD01001617">
    <property type="protein sequence ID" value="PPQ90523.1"/>
    <property type="molecule type" value="Genomic_DNA"/>
</dbReference>
<dbReference type="GO" id="GO:0038203">
    <property type="term" value="P:TORC2 signaling"/>
    <property type="evidence" value="ECO:0007669"/>
    <property type="project" value="TreeGrafter"/>
</dbReference>
<evidence type="ECO:0000256" key="2">
    <source>
        <dbReference type="SAM" id="MobiDB-lite"/>
    </source>
</evidence>